<dbReference type="Proteomes" id="UP000271241">
    <property type="component" value="Unassembled WGS sequence"/>
</dbReference>
<dbReference type="SUPFAM" id="SSF47072">
    <property type="entry name" value="Cysteine alpha-hairpin motif"/>
    <property type="match status" value="1"/>
</dbReference>
<sequence>MGQQESKPVLTPPTPTPAQATPAPPKLDPETGRPLGPDGKPLKPCCSCPETKRARDECMLRTGDEEACATLIEAHKQCLRDLGFKMVS</sequence>
<organism evidence="10 11">
    <name type="scientific">Thamnocephalis sphaerospora</name>
    <dbReference type="NCBI Taxonomy" id="78915"/>
    <lineage>
        <taxon>Eukaryota</taxon>
        <taxon>Fungi</taxon>
        <taxon>Fungi incertae sedis</taxon>
        <taxon>Zoopagomycota</taxon>
        <taxon>Zoopagomycotina</taxon>
        <taxon>Zoopagomycetes</taxon>
        <taxon>Zoopagales</taxon>
        <taxon>Sigmoideomycetaceae</taxon>
        <taxon>Thamnocephalis</taxon>
    </lineage>
</organism>
<evidence type="ECO:0000256" key="3">
    <source>
        <dbReference type="ARBA" id="ARBA00022723"/>
    </source>
</evidence>
<comment type="subcellular location">
    <subcellularLocation>
        <location evidence="1">Mitochondrion intermembrane space</location>
    </subcellularLocation>
</comment>
<evidence type="ECO:0000256" key="6">
    <source>
        <dbReference type="ARBA" id="ARBA00023157"/>
    </source>
</evidence>
<dbReference type="EMBL" id="KZ992427">
    <property type="protein sequence ID" value="RKP11092.1"/>
    <property type="molecule type" value="Genomic_DNA"/>
</dbReference>
<keyword evidence="11" id="KW-1185">Reference proteome</keyword>
<dbReference type="Pfam" id="PF05051">
    <property type="entry name" value="COX17"/>
    <property type="match status" value="1"/>
</dbReference>
<dbReference type="InterPro" id="IPR009069">
    <property type="entry name" value="Cys_alpha_HP_mot_SF"/>
</dbReference>
<dbReference type="PROSITE" id="PS51808">
    <property type="entry name" value="CHCH"/>
    <property type="match status" value="1"/>
</dbReference>
<evidence type="ECO:0000313" key="11">
    <source>
        <dbReference type="Proteomes" id="UP000271241"/>
    </source>
</evidence>
<dbReference type="GO" id="GO:0005507">
    <property type="term" value="F:copper ion binding"/>
    <property type="evidence" value="ECO:0007669"/>
    <property type="project" value="InterPro"/>
</dbReference>
<dbReference type="GO" id="GO:0005758">
    <property type="term" value="C:mitochondrial intermembrane space"/>
    <property type="evidence" value="ECO:0007669"/>
    <property type="project" value="UniProtKB-SubCell"/>
</dbReference>
<keyword evidence="6" id="KW-1015">Disulfide bond</keyword>
<evidence type="ECO:0000256" key="4">
    <source>
        <dbReference type="ARBA" id="ARBA00023008"/>
    </source>
</evidence>
<feature type="binding site" evidence="8">
    <location>
        <position position="45"/>
    </location>
    <ligand>
        <name>Cu cation</name>
        <dbReference type="ChEBI" id="CHEBI:23378"/>
    </ligand>
</feature>
<proteinExistence type="inferred from homology"/>
<keyword evidence="4 8" id="KW-0186">Copper</keyword>
<evidence type="ECO:0000256" key="2">
    <source>
        <dbReference type="ARBA" id="ARBA00009241"/>
    </source>
</evidence>
<dbReference type="PANTHER" id="PTHR16719:SF0">
    <property type="entry name" value="CYTOCHROME C OXIDASE COPPER CHAPERONE"/>
    <property type="match status" value="1"/>
</dbReference>
<reference evidence="11" key="1">
    <citation type="journal article" date="2018" name="Nat. Microbiol.">
        <title>Leveraging single-cell genomics to expand the fungal tree of life.</title>
        <authorList>
            <person name="Ahrendt S.R."/>
            <person name="Quandt C.A."/>
            <person name="Ciobanu D."/>
            <person name="Clum A."/>
            <person name="Salamov A."/>
            <person name="Andreopoulos B."/>
            <person name="Cheng J.F."/>
            <person name="Woyke T."/>
            <person name="Pelin A."/>
            <person name="Henrissat B."/>
            <person name="Reynolds N.K."/>
            <person name="Benny G.L."/>
            <person name="Smith M.E."/>
            <person name="James T.Y."/>
            <person name="Grigoriev I.V."/>
        </authorList>
    </citation>
    <scope>NUCLEOTIDE SEQUENCE [LARGE SCALE GENOMIC DNA]</scope>
    <source>
        <strain evidence="11">RSA 1356</strain>
    </source>
</reference>
<evidence type="ECO:0000313" key="10">
    <source>
        <dbReference type="EMBL" id="RKP11092.1"/>
    </source>
</evidence>
<keyword evidence="7" id="KW-0143">Chaperone</keyword>
<evidence type="ECO:0000256" key="7">
    <source>
        <dbReference type="ARBA" id="ARBA00023186"/>
    </source>
</evidence>
<feature type="binding site" evidence="8">
    <location>
        <position position="46"/>
    </location>
    <ligand>
        <name>Cu cation</name>
        <dbReference type="ChEBI" id="CHEBI:23378"/>
    </ligand>
</feature>
<dbReference type="GO" id="GO:0016531">
    <property type="term" value="F:copper chaperone activity"/>
    <property type="evidence" value="ECO:0007669"/>
    <property type="project" value="InterPro"/>
</dbReference>
<keyword evidence="5" id="KW-0496">Mitochondrion</keyword>
<name>A0A4P9XYB4_9FUNG</name>
<gene>
    <name evidence="10" type="ORF">THASP1DRAFT_27127</name>
</gene>
<protein>
    <submittedName>
        <fullName evidence="10">Cytochrome C oxidase copper chaperone-domain-containing protein</fullName>
    </submittedName>
</protein>
<evidence type="ECO:0000256" key="5">
    <source>
        <dbReference type="ARBA" id="ARBA00023128"/>
    </source>
</evidence>
<dbReference type="OrthoDB" id="1915887at2759"/>
<keyword evidence="3 8" id="KW-0479">Metal-binding</keyword>
<comment type="similarity">
    <text evidence="2">Belongs to the COX17 family.</text>
</comment>
<dbReference type="GO" id="GO:0033617">
    <property type="term" value="P:mitochondrial respiratory chain complex IV assembly"/>
    <property type="evidence" value="ECO:0007669"/>
    <property type="project" value="TreeGrafter"/>
</dbReference>
<evidence type="ECO:0000256" key="8">
    <source>
        <dbReference type="PIRSR" id="PIRSR607745-1"/>
    </source>
</evidence>
<feature type="region of interest" description="Disordered" evidence="9">
    <location>
        <begin position="1"/>
        <end position="42"/>
    </location>
</feature>
<dbReference type="AlphaFoldDB" id="A0A4P9XYB4"/>
<dbReference type="Gene3D" id="1.10.287.1130">
    <property type="entry name" value="CytochromE C oxidase copper chaperone"/>
    <property type="match status" value="1"/>
</dbReference>
<dbReference type="InterPro" id="IPR007745">
    <property type="entry name" value="Cyt_c_oxidase_Cu-chaperone"/>
</dbReference>
<dbReference type="STRING" id="78915.A0A4P9XYB4"/>
<accession>A0A4P9XYB4</accession>
<feature type="compositionally biased region" description="Pro residues" evidence="9">
    <location>
        <begin position="10"/>
        <end position="26"/>
    </location>
</feature>
<dbReference type="PANTHER" id="PTHR16719">
    <property type="entry name" value="CYTOCHROME C OXIDASE COPPER CHAPERONE"/>
    <property type="match status" value="1"/>
</dbReference>
<evidence type="ECO:0000256" key="1">
    <source>
        <dbReference type="ARBA" id="ARBA00004569"/>
    </source>
</evidence>
<evidence type="ECO:0000256" key="9">
    <source>
        <dbReference type="SAM" id="MobiDB-lite"/>
    </source>
</evidence>